<protein>
    <submittedName>
        <fullName evidence="3">Tetratricopeptide (TPR) repeat protein</fullName>
    </submittedName>
</protein>
<dbReference type="RefSeq" id="WP_310330423.1">
    <property type="nucleotide sequence ID" value="NZ_JAVDXV010000006.1"/>
</dbReference>
<proteinExistence type="predicted"/>
<evidence type="ECO:0000313" key="4">
    <source>
        <dbReference type="Proteomes" id="UP001180825"/>
    </source>
</evidence>
<accession>A0ABU2ADS5</accession>
<keyword evidence="4" id="KW-1185">Reference proteome</keyword>
<feature type="chain" id="PRO_5046157407" evidence="2">
    <location>
        <begin position="28"/>
        <end position="242"/>
    </location>
</feature>
<feature type="region of interest" description="Disordered" evidence="1">
    <location>
        <begin position="212"/>
        <end position="242"/>
    </location>
</feature>
<organism evidence="3 4">
    <name type="scientific">Roseateles asaccharophilus</name>
    <dbReference type="NCBI Taxonomy" id="582607"/>
    <lineage>
        <taxon>Bacteria</taxon>
        <taxon>Pseudomonadati</taxon>
        <taxon>Pseudomonadota</taxon>
        <taxon>Betaproteobacteria</taxon>
        <taxon>Burkholderiales</taxon>
        <taxon>Sphaerotilaceae</taxon>
        <taxon>Roseateles</taxon>
    </lineage>
</organism>
<feature type="signal peptide" evidence="2">
    <location>
        <begin position="1"/>
        <end position="27"/>
    </location>
</feature>
<dbReference type="Gene3D" id="1.25.40.10">
    <property type="entry name" value="Tetratricopeptide repeat domain"/>
    <property type="match status" value="1"/>
</dbReference>
<comment type="caution">
    <text evidence="3">The sequence shown here is derived from an EMBL/GenBank/DDBJ whole genome shotgun (WGS) entry which is preliminary data.</text>
</comment>
<sequence>MPSKLISITRHAALIAALAVNTLPAQAQATARPAPSPAGCGEPFNVYGPFDYRLAHITQKSIVENAHFTRGVENLTRRKTGAFGHDIGYTLAVFPNHPRAIHSMEQLAAKEKTDPPQGADMTVECYYARGMNFVPDDLVFRMFYVNYLSRRNRLEEARRFLDYIVTQAGDAPHTHFNAGMLYFDLKVYDQALIQAHRAMALGMDRPDLRERLESVKRWKDPEPAPAADAAASAASAASQATR</sequence>
<dbReference type="InterPro" id="IPR011990">
    <property type="entry name" value="TPR-like_helical_dom_sf"/>
</dbReference>
<feature type="compositionally biased region" description="Low complexity" evidence="1">
    <location>
        <begin position="225"/>
        <end position="242"/>
    </location>
</feature>
<dbReference type="SUPFAM" id="SSF48452">
    <property type="entry name" value="TPR-like"/>
    <property type="match status" value="1"/>
</dbReference>
<dbReference type="EMBL" id="JAVDXV010000006">
    <property type="protein sequence ID" value="MDR7334158.1"/>
    <property type="molecule type" value="Genomic_DNA"/>
</dbReference>
<gene>
    <name evidence="3" type="ORF">J2X21_003310</name>
</gene>
<name>A0ABU2ADS5_9BURK</name>
<dbReference type="Proteomes" id="UP001180825">
    <property type="component" value="Unassembled WGS sequence"/>
</dbReference>
<evidence type="ECO:0000256" key="2">
    <source>
        <dbReference type="SAM" id="SignalP"/>
    </source>
</evidence>
<keyword evidence="2" id="KW-0732">Signal</keyword>
<feature type="compositionally biased region" description="Basic and acidic residues" evidence="1">
    <location>
        <begin position="212"/>
        <end position="222"/>
    </location>
</feature>
<reference evidence="3 4" key="1">
    <citation type="submission" date="2023-07" db="EMBL/GenBank/DDBJ databases">
        <title>Sorghum-associated microbial communities from plants grown in Nebraska, USA.</title>
        <authorList>
            <person name="Schachtman D."/>
        </authorList>
    </citation>
    <scope>NUCLEOTIDE SEQUENCE [LARGE SCALE GENOMIC DNA]</scope>
    <source>
        <strain evidence="3 4">BE316</strain>
    </source>
</reference>
<evidence type="ECO:0000313" key="3">
    <source>
        <dbReference type="EMBL" id="MDR7334158.1"/>
    </source>
</evidence>
<evidence type="ECO:0000256" key="1">
    <source>
        <dbReference type="SAM" id="MobiDB-lite"/>
    </source>
</evidence>